<dbReference type="NCBIfam" id="TIGR02937">
    <property type="entry name" value="sigma70-ECF"/>
    <property type="match status" value="1"/>
</dbReference>
<dbReference type="InterPro" id="IPR014284">
    <property type="entry name" value="RNA_pol_sigma-70_dom"/>
</dbReference>
<dbReference type="OrthoDB" id="9797134at2"/>
<dbReference type="InterPro" id="IPR013249">
    <property type="entry name" value="RNA_pol_sigma70_r4_t2"/>
</dbReference>
<comment type="similarity">
    <text evidence="1">Belongs to the sigma-70 factor family. ECF subfamily.</text>
</comment>
<keyword evidence="3" id="KW-0731">Sigma factor</keyword>
<dbReference type="InterPro" id="IPR036388">
    <property type="entry name" value="WH-like_DNA-bd_sf"/>
</dbReference>
<evidence type="ECO:0000259" key="5">
    <source>
        <dbReference type="Pfam" id="PF04542"/>
    </source>
</evidence>
<dbReference type="InterPro" id="IPR007627">
    <property type="entry name" value="RNA_pol_sigma70_r2"/>
</dbReference>
<dbReference type="Pfam" id="PF04542">
    <property type="entry name" value="Sigma70_r2"/>
    <property type="match status" value="1"/>
</dbReference>
<dbReference type="RefSeq" id="WP_120371215.1">
    <property type="nucleotide sequence ID" value="NZ_LXGN01000001.1"/>
</dbReference>
<dbReference type="Pfam" id="PF08281">
    <property type="entry name" value="Sigma70_r4_2"/>
    <property type="match status" value="1"/>
</dbReference>
<dbReference type="InterPro" id="IPR013324">
    <property type="entry name" value="RNA_pol_sigma_r3/r4-like"/>
</dbReference>
<dbReference type="EMBL" id="RAXU01000024">
    <property type="protein sequence ID" value="RKG31040.1"/>
    <property type="molecule type" value="Genomic_DNA"/>
</dbReference>
<dbReference type="GO" id="GO:0006352">
    <property type="term" value="P:DNA-templated transcription initiation"/>
    <property type="evidence" value="ECO:0007669"/>
    <property type="project" value="InterPro"/>
</dbReference>
<evidence type="ECO:0000313" key="8">
    <source>
        <dbReference type="Proteomes" id="UP000269001"/>
    </source>
</evidence>
<dbReference type="SUPFAM" id="SSF88659">
    <property type="entry name" value="Sigma3 and sigma4 domains of RNA polymerase sigma factors"/>
    <property type="match status" value="1"/>
</dbReference>
<proteinExistence type="inferred from homology"/>
<dbReference type="Proteomes" id="UP000269001">
    <property type="component" value="Unassembled WGS sequence"/>
</dbReference>
<keyword evidence="8" id="KW-1185">Reference proteome</keyword>
<dbReference type="AlphaFoldDB" id="A0A3A8EJW5"/>
<gene>
    <name evidence="7" type="ORF">D7V21_14775</name>
</gene>
<name>A0A3A8EJW5_9GAMM</name>
<evidence type="ECO:0000256" key="1">
    <source>
        <dbReference type="ARBA" id="ARBA00010641"/>
    </source>
</evidence>
<dbReference type="InterPro" id="IPR013325">
    <property type="entry name" value="RNA_pol_sigma_r2"/>
</dbReference>
<organism evidence="7 8">
    <name type="scientific">Acinetobacter guerrae</name>
    <dbReference type="NCBI Taxonomy" id="1843371"/>
    <lineage>
        <taxon>Bacteria</taxon>
        <taxon>Pseudomonadati</taxon>
        <taxon>Pseudomonadota</taxon>
        <taxon>Gammaproteobacteria</taxon>
        <taxon>Moraxellales</taxon>
        <taxon>Moraxellaceae</taxon>
        <taxon>Acinetobacter</taxon>
    </lineage>
</organism>
<protein>
    <submittedName>
        <fullName evidence="7">Sigma-70 family RNA polymerase sigma factor</fullName>
    </submittedName>
</protein>
<evidence type="ECO:0000256" key="4">
    <source>
        <dbReference type="ARBA" id="ARBA00023163"/>
    </source>
</evidence>
<keyword evidence="2" id="KW-0805">Transcription regulation</keyword>
<dbReference type="GO" id="GO:0003677">
    <property type="term" value="F:DNA binding"/>
    <property type="evidence" value="ECO:0007669"/>
    <property type="project" value="InterPro"/>
</dbReference>
<evidence type="ECO:0000259" key="6">
    <source>
        <dbReference type="Pfam" id="PF08281"/>
    </source>
</evidence>
<feature type="domain" description="RNA polymerase sigma factor 70 region 4 type 2" evidence="6">
    <location>
        <begin position="126"/>
        <end position="162"/>
    </location>
</feature>
<dbReference type="PANTHER" id="PTHR43133">
    <property type="entry name" value="RNA POLYMERASE ECF-TYPE SIGMA FACTO"/>
    <property type="match status" value="1"/>
</dbReference>
<sequence length="181" mass="21346">MDQSFSPTAQKQFIHEMYLDHHDWLQQWLSYRIRYPFNAADLVQDTFVKLLQTRQKLLGIQEPRAYLVNVAKNVLIDKHRRYVLEQSYLETLAGELQLQEIELSNNQLEEVVQILDFLTIALNESPVLARKAFLMYYFEGYNQSEIAERIGKSLRTTQTYLADCLSLCLEAREQLLESEHD</sequence>
<keyword evidence="4" id="KW-0804">Transcription</keyword>
<dbReference type="Gene3D" id="1.10.1740.10">
    <property type="match status" value="1"/>
</dbReference>
<dbReference type="PANTHER" id="PTHR43133:SF63">
    <property type="entry name" value="RNA POLYMERASE SIGMA FACTOR FECI-RELATED"/>
    <property type="match status" value="1"/>
</dbReference>
<evidence type="ECO:0000313" key="7">
    <source>
        <dbReference type="EMBL" id="RKG31040.1"/>
    </source>
</evidence>
<dbReference type="GO" id="GO:0016987">
    <property type="term" value="F:sigma factor activity"/>
    <property type="evidence" value="ECO:0007669"/>
    <property type="project" value="UniProtKB-KW"/>
</dbReference>
<dbReference type="InterPro" id="IPR039425">
    <property type="entry name" value="RNA_pol_sigma-70-like"/>
</dbReference>
<evidence type="ECO:0000256" key="2">
    <source>
        <dbReference type="ARBA" id="ARBA00023015"/>
    </source>
</evidence>
<comment type="caution">
    <text evidence="7">The sequence shown here is derived from an EMBL/GenBank/DDBJ whole genome shotgun (WGS) entry which is preliminary data.</text>
</comment>
<evidence type="ECO:0000256" key="3">
    <source>
        <dbReference type="ARBA" id="ARBA00023082"/>
    </source>
</evidence>
<reference evidence="7 8" key="1">
    <citation type="submission" date="2018-09" db="EMBL/GenBank/DDBJ databases">
        <title>The draft genome of Acinetobacter spp. strains.</title>
        <authorList>
            <person name="Qin J."/>
            <person name="Feng Y."/>
            <person name="Zong Z."/>
        </authorList>
    </citation>
    <scope>NUCLEOTIDE SEQUENCE [LARGE SCALE GENOMIC DNA]</scope>
    <source>
        <strain evidence="7 8">WCHAc060096</strain>
    </source>
</reference>
<accession>A0A3A8EJW5</accession>
<feature type="domain" description="RNA polymerase sigma-70 region 2" evidence="5">
    <location>
        <begin position="17"/>
        <end position="81"/>
    </location>
</feature>
<dbReference type="SUPFAM" id="SSF88946">
    <property type="entry name" value="Sigma2 domain of RNA polymerase sigma factors"/>
    <property type="match status" value="1"/>
</dbReference>
<dbReference type="Gene3D" id="1.10.10.10">
    <property type="entry name" value="Winged helix-like DNA-binding domain superfamily/Winged helix DNA-binding domain"/>
    <property type="match status" value="1"/>
</dbReference>